<accession>A0A4P7CM91</accession>
<dbReference type="InterPro" id="IPR010260">
    <property type="entry name" value="AlpA"/>
</dbReference>
<feature type="compositionally biased region" description="Low complexity" evidence="1">
    <location>
        <begin position="70"/>
        <end position="80"/>
    </location>
</feature>
<dbReference type="Gene3D" id="1.10.238.160">
    <property type="match status" value="1"/>
</dbReference>
<sequence>MVGQIQPTLNVMLRRKQVEAATGLSRSTIYARIAAKTFPPAVQLGPRSVGWRQSSIEEFLADPANYRADAAATQAADTPASETPPTGPKQVRKQAVALVPADAEG</sequence>
<evidence type="ECO:0000256" key="1">
    <source>
        <dbReference type="SAM" id="MobiDB-lite"/>
    </source>
</evidence>
<dbReference type="PANTHER" id="PTHR36154:SF1">
    <property type="entry name" value="DNA-BINDING TRANSCRIPTIONAL ACTIVATOR ALPA"/>
    <property type="match status" value="1"/>
</dbReference>
<keyword evidence="3" id="KW-1185">Reference proteome</keyword>
<dbReference type="AlphaFoldDB" id="A0A4P7CM91"/>
<dbReference type="Pfam" id="PF05930">
    <property type="entry name" value="Phage_AlpA"/>
    <property type="match status" value="1"/>
</dbReference>
<reference evidence="2 3" key="1">
    <citation type="submission" date="2019-03" db="EMBL/GenBank/DDBJ databases">
        <title>Paraburkholderia sp. 7MH5, isolated from subtropical forest soil.</title>
        <authorList>
            <person name="Gao Z.-H."/>
            <person name="Qiu L.-H."/>
        </authorList>
    </citation>
    <scope>NUCLEOTIDE SEQUENCE [LARGE SCALE GENOMIC DNA]</scope>
    <source>
        <strain evidence="2 3">7MH5</strain>
    </source>
</reference>
<dbReference type="OrthoDB" id="9182156at2"/>
<evidence type="ECO:0000313" key="2">
    <source>
        <dbReference type="EMBL" id="QBQ96890.1"/>
    </source>
</evidence>
<dbReference type="InterPro" id="IPR052931">
    <property type="entry name" value="Prophage_regulatory_activator"/>
</dbReference>
<dbReference type="KEGG" id="ppai:E1956_06650"/>
<feature type="region of interest" description="Disordered" evidence="1">
    <location>
        <begin position="70"/>
        <end position="105"/>
    </location>
</feature>
<protein>
    <submittedName>
        <fullName evidence="2">AlpA family phage regulatory protein</fullName>
    </submittedName>
</protein>
<dbReference type="EMBL" id="CP038148">
    <property type="protein sequence ID" value="QBQ96890.1"/>
    <property type="molecule type" value="Genomic_DNA"/>
</dbReference>
<gene>
    <name evidence="2" type="ORF">E1956_06650</name>
</gene>
<dbReference type="Proteomes" id="UP000295727">
    <property type="component" value="Chromosome 1"/>
</dbReference>
<dbReference type="PANTHER" id="PTHR36154">
    <property type="entry name" value="DNA-BINDING TRANSCRIPTIONAL ACTIVATOR ALPA"/>
    <property type="match status" value="1"/>
</dbReference>
<evidence type="ECO:0000313" key="3">
    <source>
        <dbReference type="Proteomes" id="UP000295727"/>
    </source>
</evidence>
<name>A0A4P7CM91_9BURK</name>
<organism evidence="2 3">
    <name type="scientific">Paraburkholderia pallida</name>
    <dbReference type="NCBI Taxonomy" id="2547399"/>
    <lineage>
        <taxon>Bacteria</taxon>
        <taxon>Pseudomonadati</taxon>
        <taxon>Pseudomonadota</taxon>
        <taxon>Betaproteobacteria</taxon>
        <taxon>Burkholderiales</taxon>
        <taxon>Burkholderiaceae</taxon>
        <taxon>Paraburkholderia</taxon>
    </lineage>
</organism>
<dbReference type="RefSeq" id="WP_134747908.1">
    <property type="nucleotide sequence ID" value="NZ_CP038148.1"/>
</dbReference>
<proteinExistence type="predicted"/>